<sequence>MLNALALDLDGTVLNSHHQISAYLKKTVTEIAKKYPVFIVTGRHHAAARPYHQQLGLTTPIICCNGTYAYNYAKDEAFLANPINREHALMLYEHLISHALKTVVYTRDYMAFDNKNPPDYIQSLIAWAATNAQEYDIIRGLDDLRQEILNHAYIWKMVVEGDGVEAIMQDSDINQYFVCEQSWHNRFDISAIGNTKGSALVKLLAELDLSDKKVVAVGDNYNDISMFKVAEHSIAMANAAANVKAHSISVTEKSNDDDNSLADTLASLFLSGAK</sequence>
<dbReference type="GO" id="GO:0005829">
    <property type="term" value="C:cytosol"/>
    <property type="evidence" value="ECO:0007669"/>
    <property type="project" value="TreeGrafter"/>
</dbReference>
<dbReference type="GO" id="GO:0000287">
    <property type="term" value="F:magnesium ion binding"/>
    <property type="evidence" value="ECO:0007669"/>
    <property type="project" value="UniProtKB-ARBA"/>
</dbReference>
<organism evidence="3 4">
    <name type="scientific">Thorsellia anophelis DSM 18579</name>
    <dbReference type="NCBI Taxonomy" id="1123402"/>
    <lineage>
        <taxon>Bacteria</taxon>
        <taxon>Pseudomonadati</taxon>
        <taxon>Pseudomonadota</taxon>
        <taxon>Gammaproteobacteria</taxon>
        <taxon>Enterobacterales</taxon>
        <taxon>Thorselliaceae</taxon>
        <taxon>Thorsellia</taxon>
    </lineage>
</organism>
<dbReference type="AlphaFoldDB" id="A0A1I0B7D7"/>
<dbReference type="OrthoDB" id="9781413at2"/>
<dbReference type="Pfam" id="PF08282">
    <property type="entry name" value="Hydrolase_3"/>
    <property type="match status" value="1"/>
</dbReference>
<reference evidence="4" key="1">
    <citation type="submission" date="2016-10" db="EMBL/GenBank/DDBJ databases">
        <authorList>
            <person name="Varghese N."/>
            <person name="Submissions S."/>
        </authorList>
    </citation>
    <scope>NUCLEOTIDE SEQUENCE [LARGE SCALE GENOMIC DNA]</scope>
    <source>
        <strain evidence="4">DSM 18579</strain>
    </source>
</reference>
<dbReference type="InterPro" id="IPR006379">
    <property type="entry name" value="HAD-SF_hydro_IIB"/>
</dbReference>
<dbReference type="PANTHER" id="PTHR10000:SF58">
    <property type="entry name" value="PYRIDOXAL PHOSPHATE PHOSPHATASE YBHA"/>
    <property type="match status" value="1"/>
</dbReference>
<dbReference type="EMBL" id="FOHV01000007">
    <property type="protein sequence ID" value="SET02711.1"/>
    <property type="molecule type" value="Genomic_DNA"/>
</dbReference>
<dbReference type="STRING" id="1123402.SAMN02583745_01171"/>
<dbReference type="InterPro" id="IPR036412">
    <property type="entry name" value="HAD-like_sf"/>
</dbReference>
<evidence type="ECO:0000256" key="2">
    <source>
        <dbReference type="ARBA" id="ARBA00022801"/>
    </source>
</evidence>
<dbReference type="NCBIfam" id="TIGR01484">
    <property type="entry name" value="HAD-SF-IIB"/>
    <property type="match status" value="1"/>
</dbReference>
<dbReference type="SFLD" id="SFLDS00003">
    <property type="entry name" value="Haloacid_Dehalogenase"/>
    <property type="match status" value="1"/>
</dbReference>
<proteinExistence type="predicted"/>
<dbReference type="Gene3D" id="3.40.50.1000">
    <property type="entry name" value="HAD superfamily/HAD-like"/>
    <property type="match status" value="1"/>
</dbReference>
<evidence type="ECO:0000256" key="1">
    <source>
        <dbReference type="ARBA" id="ARBA00022723"/>
    </source>
</evidence>
<dbReference type="RefSeq" id="WP_093318545.1">
    <property type="nucleotide sequence ID" value="NZ_FOHV01000007.1"/>
</dbReference>
<dbReference type="GO" id="GO:0016791">
    <property type="term" value="F:phosphatase activity"/>
    <property type="evidence" value="ECO:0007669"/>
    <property type="project" value="UniProtKB-ARBA"/>
</dbReference>
<dbReference type="Proteomes" id="UP000242642">
    <property type="component" value="Unassembled WGS sequence"/>
</dbReference>
<keyword evidence="4" id="KW-1185">Reference proteome</keyword>
<dbReference type="SFLD" id="SFLDG01140">
    <property type="entry name" value="C2.B:_Phosphomannomutase_and_P"/>
    <property type="match status" value="1"/>
</dbReference>
<dbReference type="NCBIfam" id="TIGR00099">
    <property type="entry name" value="Cof-subfamily"/>
    <property type="match status" value="1"/>
</dbReference>
<gene>
    <name evidence="3" type="ORF">SAMN02583745_01171</name>
</gene>
<accession>A0A1I0B7D7</accession>
<dbReference type="InterPro" id="IPR023214">
    <property type="entry name" value="HAD_sf"/>
</dbReference>
<dbReference type="PROSITE" id="PS01228">
    <property type="entry name" value="COF_1"/>
    <property type="match status" value="1"/>
</dbReference>
<evidence type="ECO:0000313" key="3">
    <source>
        <dbReference type="EMBL" id="SET02711.1"/>
    </source>
</evidence>
<dbReference type="SUPFAM" id="SSF56784">
    <property type="entry name" value="HAD-like"/>
    <property type="match status" value="1"/>
</dbReference>
<dbReference type="PANTHER" id="PTHR10000">
    <property type="entry name" value="PHOSPHOSERINE PHOSPHATASE"/>
    <property type="match status" value="1"/>
</dbReference>
<keyword evidence="2" id="KW-0378">Hydrolase</keyword>
<evidence type="ECO:0008006" key="5">
    <source>
        <dbReference type="Google" id="ProtNLM"/>
    </source>
</evidence>
<dbReference type="PROSITE" id="PS01229">
    <property type="entry name" value="COF_2"/>
    <property type="match status" value="1"/>
</dbReference>
<protein>
    <recommendedName>
        <fullName evidence="5">Cof subfamily of IIB subfamily of haloacid dehalogenase superfamily/HAD-superfamily hydrolase, subfamily IIB</fullName>
    </recommendedName>
</protein>
<keyword evidence="1" id="KW-0479">Metal-binding</keyword>
<evidence type="ECO:0000313" key="4">
    <source>
        <dbReference type="Proteomes" id="UP000242642"/>
    </source>
</evidence>
<name>A0A1I0B7D7_9GAMM</name>
<dbReference type="Gene3D" id="3.30.1240.10">
    <property type="match status" value="1"/>
</dbReference>
<dbReference type="InterPro" id="IPR000150">
    <property type="entry name" value="Cof"/>
</dbReference>